<dbReference type="InterPro" id="IPR015943">
    <property type="entry name" value="WD40/YVTN_repeat-like_dom_sf"/>
</dbReference>
<dbReference type="Pfam" id="PF15902">
    <property type="entry name" value="Sortilin-Vps10"/>
    <property type="match status" value="1"/>
</dbReference>
<evidence type="ECO:0000259" key="3">
    <source>
        <dbReference type="Pfam" id="PF15902"/>
    </source>
</evidence>
<sequence>MIKKTCSFFLLCFLLSACSQGENEKTTENDIEVYTDEKDDYVDIYKEIKDEKIEHIHGIGYAGNKDELYLASHDGLLRFSNEKWFEITENKHDYMGFQATDEGFYSSGHPEQGSDLKNPLGIIKSSDDGKTLDKLDFYGETDFHYLAAGYKSHMIYVMNEAKNSSLNSGFYYSEDEGENWTKSKMNGLSFNNIGNIATHPTKANIVAISTDQGLFTSNDNGDSFALASQSQPVTSVVFRENSFLYFTLKRDKVSLYKKELNNEKEESIPIPKEVNEQNPVMYISSHPEIEEVMTIITYENDIYQTKDNGQSWTNLVRKGKIQS</sequence>
<dbReference type="NCBIfam" id="NF045728">
    <property type="entry name" value="glycosyl_F510_1955"/>
    <property type="match status" value="1"/>
</dbReference>
<dbReference type="EMBL" id="VOQF01000008">
    <property type="protein sequence ID" value="TXC89801.1"/>
    <property type="molecule type" value="Genomic_DNA"/>
</dbReference>
<comment type="caution">
    <text evidence="4">The sequence shown here is derived from an EMBL/GenBank/DDBJ whole genome shotgun (WGS) entry which is preliminary data.</text>
</comment>
<evidence type="ECO:0000256" key="1">
    <source>
        <dbReference type="ARBA" id="ARBA00022737"/>
    </source>
</evidence>
<evidence type="ECO:0000256" key="2">
    <source>
        <dbReference type="SAM" id="SignalP"/>
    </source>
</evidence>
<evidence type="ECO:0000313" key="5">
    <source>
        <dbReference type="Proteomes" id="UP000321363"/>
    </source>
</evidence>
<keyword evidence="2" id="KW-0732">Signal</keyword>
<dbReference type="RefSeq" id="WP_146949599.1">
    <property type="nucleotide sequence ID" value="NZ_VOQF01000008.1"/>
</dbReference>
<keyword evidence="1" id="KW-0677">Repeat</keyword>
<reference evidence="4 5" key="1">
    <citation type="journal article" date="2005" name="Int. J. Syst. Evol. Microbiol.">
        <title>Bacillus litoralis sp. nov., isolated from a tidal flat of the Yellow Sea in Korea.</title>
        <authorList>
            <person name="Yoon J.H."/>
            <person name="Oh T.K."/>
        </authorList>
    </citation>
    <scope>NUCLEOTIDE SEQUENCE [LARGE SCALE GENOMIC DNA]</scope>
    <source>
        <strain evidence="4 5">SW-211</strain>
    </source>
</reference>
<dbReference type="Proteomes" id="UP000321363">
    <property type="component" value="Unassembled WGS sequence"/>
</dbReference>
<feature type="chain" id="PRO_5022948909" description="Sortilin N-terminal domain-containing protein" evidence="2">
    <location>
        <begin position="22"/>
        <end position="323"/>
    </location>
</feature>
<gene>
    <name evidence="4" type="ORF">FS935_15680</name>
</gene>
<dbReference type="CDD" id="cd15482">
    <property type="entry name" value="Sialidase_non-viral"/>
    <property type="match status" value="1"/>
</dbReference>
<accession>A0A5C6VX18</accession>
<name>A0A5C6VX18_9BACI</name>
<protein>
    <recommendedName>
        <fullName evidence="3">Sortilin N-terminal domain-containing protein</fullName>
    </recommendedName>
</protein>
<feature type="signal peptide" evidence="2">
    <location>
        <begin position="1"/>
        <end position="21"/>
    </location>
</feature>
<organism evidence="4 5">
    <name type="scientific">Metabacillus litoralis</name>
    <dbReference type="NCBI Taxonomy" id="152268"/>
    <lineage>
        <taxon>Bacteria</taxon>
        <taxon>Bacillati</taxon>
        <taxon>Bacillota</taxon>
        <taxon>Bacilli</taxon>
        <taxon>Bacillales</taxon>
        <taxon>Bacillaceae</taxon>
        <taxon>Metabacillus</taxon>
    </lineage>
</organism>
<dbReference type="InterPro" id="IPR054817">
    <property type="entry name" value="Glycosyl_F510_1955-like"/>
</dbReference>
<feature type="domain" description="Sortilin N-terminal" evidence="3">
    <location>
        <begin position="123"/>
        <end position="262"/>
    </location>
</feature>
<dbReference type="Gene3D" id="2.130.10.10">
    <property type="entry name" value="YVTN repeat-like/Quinoprotein amine dehydrogenase"/>
    <property type="match status" value="1"/>
</dbReference>
<dbReference type="AlphaFoldDB" id="A0A5C6VX18"/>
<keyword evidence="5" id="KW-1185">Reference proteome</keyword>
<dbReference type="SUPFAM" id="SSF110296">
    <property type="entry name" value="Oligoxyloglucan reducing end-specific cellobiohydrolase"/>
    <property type="match status" value="1"/>
</dbReference>
<dbReference type="PROSITE" id="PS51257">
    <property type="entry name" value="PROKAR_LIPOPROTEIN"/>
    <property type="match status" value="1"/>
</dbReference>
<dbReference type="OrthoDB" id="9764804at2"/>
<proteinExistence type="predicted"/>
<evidence type="ECO:0000313" key="4">
    <source>
        <dbReference type="EMBL" id="TXC89801.1"/>
    </source>
</evidence>
<dbReference type="InterPro" id="IPR031778">
    <property type="entry name" value="Sortilin_N"/>
</dbReference>